<evidence type="ECO:0000313" key="3">
    <source>
        <dbReference type="Proteomes" id="UP001049518"/>
    </source>
</evidence>
<dbReference type="InterPro" id="IPR034660">
    <property type="entry name" value="DinB/YfiT-like"/>
</dbReference>
<dbReference type="SUPFAM" id="SSF109854">
    <property type="entry name" value="DinB/YfiT-like putative metalloenzymes"/>
    <property type="match status" value="1"/>
</dbReference>
<dbReference type="GO" id="GO:0016829">
    <property type="term" value="F:lyase activity"/>
    <property type="evidence" value="ECO:0007669"/>
    <property type="project" value="UniProtKB-KW"/>
</dbReference>
<gene>
    <name evidence="2" type="ORF">AGRA3207_000827</name>
</gene>
<keyword evidence="2" id="KW-0456">Lyase</keyword>
<reference evidence="2" key="1">
    <citation type="submission" date="2020-07" db="EMBL/GenBank/DDBJ databases">
        <authorList>
            <person name="Tarantini F.S."/>
            <person name="Hong K.W."/>
            <person name="Chan K.G."/>
        </authorList>
    </citation>
    <scope>NUCLEOTIDE SEQUENCE</scope>
    <source>
        <strain evidence="2">32-07</strain>
    </source>
</reference>
<dbReference type="Proteomes" id="UP001049518">
    <property type="component" value="Chromosome"/>
</dbReference>
<name>A0ABX8R8L3_9ACTN</name>
<dbReference type="Pfam" id="PF11716">
    <property type="entry name" value="MDMPI_N"/>
    <property type="match status" value="1"/>
</dbReference>
<organism evidence="2 3">
    <name type="scientific">Actinomadura graeca</name>
    <dbReference type="NCBI Taxonomy" id="2750812"/>
    <lineage>
        <taxon>Bacteria</taxon>
        <taxon>Bacillati</taxon>
        <taxon>Actinomycetota</taxon>
        <taxon>Actinomycetes</taxon>
        <taxon>Streptosporangiales</taxon>
        <taxon>Thermomonosporaceae</taxon>
        <taxon>Actinomadura</taxon>
    </lineage>
</organism>
<sequence>MATADWTVTDTAAHLVTLSGSYARMLNGPSDPAGVIGSARPGGLTGVPALEEIIPATTVDTLAHLNEAAMAHITERGPRTLAARLRDDIAAILRACDDLGPDDPVHWLGDSRVPVAGLLANLANELQIHGRDIARATGARWEVAPADAALFFELFLLGVTRHGHGRLLDRHGPERPGRIAVEFHSRHTAPAAMVLQDGRVTIGEPRWDIDVKVFFEPVTLNLVLFGRMSRTRAILTGQVAVWGRRPWLLLPFMRKMRLPS</sequence>
<dbReference type="InterPro" id="IPR024344">
    <property type="entry name" value="MDMPI_metal-binding"/>
</dbReference>
<evidence type="ECO:0000313" key="2">
    <source>
        <dbReference type="EMBL" id="QXJ26317.1"/>
    </source>
</evidence>
<feature type="domain" description="Mycothiol-dependent maleylpyruvate isomerase metal-binding" evidence="1">
    <location>
        <begin position="4"/>
        <end position="134"/>
    </location>
</feature>
<keyword evidence="2" id="KW-0413">Isomerase</keyword>
<keyword evidence="3" id="KW-1185">Reference proteome</keyword>
<dbReference type="GO" id="GO:0016853">
    <property type="term" value="F:isomerase activity"/>
    <property type="evidence" value="ECO:0007669"/>
    <property type="project" value="UniProtKB-KW"/>
</dbReference>
<evidence type="ECO:0000259" key="1">
    <source>
        <dbReference type="Pfam" id="PF11716"/>
    </source>
</evidence>
<accession>A0ABX8R8L3</accession>
<dbReference type="Gene3D" id="1.20.120.450">
    <property type="entry name" value="dinb family like domain"/>
    <property type="match status" value="1"/>
</dbReference>
<dbReference type="EMBL" id="CP059572">
    <property type="protein sequence ID" value="QXJ26317.1"/>
    <property type="molecule type" value="Genomic_DNA"/>
</dbReference>
<protein>
    <submittedName>
        <fullName evidence="2">Maleylpyruvate isomerase N-terminal domain-containing protein</fullName>
    </submittedName>
</protein>
<proteinExistence type="predicted"/>